<reference evidence="1 2" key="1">
    <citation type="submission" date="2020-04" db="EMBL/GenBank/DDBJ databases">
        <title>MicrobeNet Type strains.</title>
        <authorList>
            <person name="Nicholson A.C."/>
        </authorList>
    </citation>
    <scope>NUCLEOTIDE SEQUENCE [LARGE SCALE GENOMIC DNA]</scope>
    <source>
        <strain evidence="1 2">JCM 3332</strain>
    </source>
</reference>
<gene>
    <name evidence="1" type="ORF">HGA15_23995</name>
</gene>
<protein>
    <submittedName>
        <fullName evidence="1">Uncharacterized protein</fullName>
    </submittedName>
</protein>
<dbReference type="EMBL" id="JAAXOT010000014">
    <property type="protein sequence ID" value="NKY59158.1"/>
    <property type="molecule type" value="Genomic_DNA"/>
</dbReference>
<name>A0A846YPB1_9NOCA</name>
<proteinExistence type="predicted"/>
<dbReference type="AlphaFoldDB" id="A0A846YPB1"/>
<organism evidence="1 2">
    <name type="scientific">Nocardia flavorosea</name>
    <dbReference type="NCBI Taxonomy" id="53429"/>
    <lineage>
        <taxon>Bacteria</taxon>
        <taxon>Bacillati</taxon>
        <taxon>Actinomycetota</taxon>
        <taxon>Actinomycetes</taxon>
        <taxon>Mycobacteriales</taxon>
        <taxon>Nocardiaceae</taxon>
        <taxon>Nocardia</taxon>
    </lineage>
</organism>
<accession>A0A846YPB1</accession>
<sequence length="118" mass="13170">MTTLLELAVTHLAARTPHSNRIAGWFARAALEETIDNLLHARNIDPGRASARARLCFLEVAYRDVPEVAAEAGYAWDRLSQACHQHAYQLSPTYSEVAHLLATVSTLDDRFRSEQRPG</sequence>
<dbReference type="RefSeq" id="WP_062973859.1">
    <property type="nucleotide sequence ID" value="NZ_JAAXOT010000014.1"/>
</dbReference>
<comment type="caution">
    <text evidence="1">The sequence shown here is derived from an EMBL/GenBank/DDBJ whole genome shotgun (WGS) entry which is preliminary data.</text>
</comment>
<evidence type="ECO:0000313" key="1">
    <source>
        <dbReference type="EMBL" id="NKY59158.1"/>
    </source>
</evidence>
<evidence type="ECO:0000313" key="2">
    <source>
        <dbReference type="Proteomes" id="UP000570678"/>
    </source>
</evidence>
<keyword evidence="2" id="KW-1185">Reference proteome</keyword>
<dbReference type="Proteomes" id="UP000570678">
    <property type="component" value="Unassembled WGS sequence"/>
</dbReference>